<dbReference type="Proteomes" id="UP000550707">
    <property type="component" value="Unassembled WGS sequence"/>
</dbReference>
<gene>
    <name evidence="2" type="ORF">HJG59_009385</name>
</gene>
<dbReference type="AlphaFoldDB" id="A0A7J8DC05"/>
<dbReference type="EMBL" id="JACASF010000018">
    <property type="protein sequence ID" value="KAF6420658.1"/>
    <property type="molecule type" value="Genomic_DNA"/>
</dbReference>
<name>A0A7J8DC05_MOLMO</name>
<evidence type="ECO:0000256" key="1">
    <source>
        <dbReference type="SAM" id="MobiDB-lite"/>
    </source>
</evidence>
<evidence type="ECO:0000313" key="3">
    <source>
        <dbReference type="Proteomes" id="UP000550707"/>
    </source>
</evidence>
<organism evidence="2 3">
    <name type="scientific">Molossus molossus</name>
    <name type="common">Pallas' mastiff bat</name>
    <name type="synonym">Vespertilio molossus</name>
    <dbReference type="NCBI Taxonomy" id="27622"/>
    <lineage>
        <taxon>Eukaryota</taxon>
        <taxon>Metazoa</taxon>
        <taxon>Chordata</taxon>
        <taxon>Craniata</taxon>
        <taxon>Vertebrata</taxon>
        <taxon>Euteleostomi</taxon>
        <taxon>Mammalia</taxon>
        <taxon>Eutheria</taxon>
        <taxon>Laurasiatheria</taxon>
        <taxon>Chiroptera</taxon>
        <taxon>Yangochiroptera</taxon>
        <taxon>Molossidae</taxon>
        <taxon>Molossus</taxon>
    </lineage>
</organism>
<keyword evidence="3" id="KW-1185">Reference proteome</keyword>
<feature type="region of interest" description="Disordered" evidence="1">
    <location>
        <begin position="101"/>
        <end position="120"/>
    </location>
</feature>
<protein>
    <submittedName>
        <fullName evidence="2">Uncharacterized protein</fullName>
    </submittedName>
</protein>
<sequence>MSFPRLCPSPSWLSTPCIQLVVSSLFSASPCLLGLSKAFSPLPPAVYKPQPDKPKETRPGVLVPLSVLLSSPILLGHVAESWAGGYWAHPWQVPLLLSGSSKGPSLEPSHPLQQEDSHDP</sequence>
<accession>A0A7J8DC05</accession>
<evidence type="ECO:0000313" key="2">
    <source>
        <dbReference type="EMBL" id="KAF6420658.1"/>
    </source>
</evidence>
<proteinExistence type="predicted"/>
<comment type="caution">
    <text evidence="2">The sequence shown here is derived from an EMBL/GenBank/DDBJ whole genome shotgun (WGS) entry which is preliminary data.</text>
</comment>
<reference evidence="2 3" key="1">
    <citation type="journal article" date="2020" name="Nature">
        <title>Six reference-quality genomes reveal evolution of bat adaptations.</title>
        <authorList>
            <person name="Jebb D."/>
            <person name="Huang Z."/>
            <person name="Pippel M."/>
            <person name="Hughes G.M."/>
            <person name="Lavrichenko K."/>
            <person name="Devanna P."/>
            <person name="Winkler S."/>
            <person name="Jermiin L.S."/>
            <person name="Skirmuntt E.C."/>
            <person name="Katzourakis A."/>
            <person name="Burkitt-Gray L."/>
            <person name="Ray D.A."/>
            <person name="Sullivan K.A.M."/>
            <person name="Roscito J.G."/>
            <person name="Kirilenko B.M."/>
            <person name="Davalos L.M."/>
            <person name="Corthals A.P."/>
            <person name="Power M.L."/>
            <person name="Jones G."/>
            <person name="Ransome R.D."/>
            <person name="Dechmann D.K.N."/>
            <person name="Locatelli A.G."/>
            <person name="Puechmaille S.J."/>
            <person name="Fedrigo O."/>
            <person name="Jarvis E.D."/>
            <person name="Hiller M."/>
            <person name="Vernes S.C."/>
            <person name="Myers E.W."/>
            <person name="Teeling E.C."/>
        </authorList>
    </citation>
    <scope>NUCLEOTIDE SEQUENCE [LARGE SCALE GENOMIC DNA]</scope>
    <source>
        <strain evidence="2">MMolMol1</strain>
        <tissue evidence="2">Muscle</tissue>
    </source>
</reference>
<dbReference type="InParanoid" id="A0A7J8DC05"/>